<proteinExistence type="predicted"/>
<keyword evidence="1" id="KW-0472">Membrane</keyword>
<name>A0AAN8G954_TRICO</name>
<organism evidence="2 3">
    <name type="scientific">Trichostrongylus colubriformis</name>
    <name type="common">Black scour worm</name>
    <dbReference type="NCBI Taxonomy" id="6319"/>
    <lineage>
        <taxon>Eukaryota</taxon>
        <taxon>Metazoa</taxon>
        <taxon>Ecdysozoa</taxon>
        <taxon>Nematoda</taxon>
        <taxon>Chromadorea</taxon>
        <taxon>Rhabditida</taxon>
        <taxon>Rhabditina</taxon>
        <taxon>Rhabditomorpha</taxon>
        <taxon>Strongyloidea</taxon>
        <taxon>Trichostrongylidae</taxon>
        <taxon>Trichostrongylus</taxon>
    </lineage>
</organism>
<evidence type="ECO:0000313" key="3">
    <source>
        <dbReference type="Proteomes" id="UP001331761"/>
    </source>
</evidence>
<dbReference type="Proteomes" id="UP001331761">
    <property type="component" value="Unassembled WGS sequence"/>
</dbReference>
<keyword evidence="3" id="KW-1185">Reference proteome</keyword>
<gene>
    <name evidence="2" type="ORF">GCK32_005814</name>
</gene>
<feature type="transmembrane region" description="Helical" evidence="1">
    <location>
        <begin position="12"/>
        <end position="35"/>
    </location>
</feature>
<dbReference type="AlphaFoldDB" id="A0AAN8G954"/>
<feature type="transmembrane region" description="Helical" evidence="1">
    <location>
        <begin position="101"/>
        <end position="120"/>
    </location>
</feature>
<evidence type="ECO:0000313" key="2">
    <source>
        <dbReference type="EMBL" id="KAK5986455.1"/>
    </source>
</evidence>
<evidence type="ECO:0000256" key="1">
    <source>
        <dbReference type="SAM" id="Phobius"/>
    </source>
</evidence>
<sequence>SFAGYLRLGTIYFPGPLGIVLCVIELMMVCVFWTVNLRVDGSDFTKAYATTLMVPLSGSTVTKFWNVVNSIAGVHYDYTAYGQISYFIQNLYGTLVTATELYVMMGTVELILLLVVTALQQKRLDDIDSTRLGFITILLVAMTLGSLNYFVDPPYRGIPKFLTTLVVICASAALVVLLLTERKAKKSTSPAPLILAPPLPPSPPQLTYAPVAPFAKLRNPENGSA</sequence>
<feature type="transmembrane region" description="Helical" evidence="1">
    <location>
        <begin position="157"/>
        <end position="179"/>
    </location>
</feature>
<comment type="caution">
    <text evidence="2">The sequence shown here is derived from an EMBL/GenBank/DDBJ whole genome shotgun (WGS) entry which is preliminary data.</text>
</comment>
<accession>A0AAN8G954</accession>
<feature type="transmembrane region" description="Helical" evidence="1">
    <location>
        <begin position="132"/>
        <end position="151"/>
    </location>
</feature>
<feature type="non-terminal residue" evidence="2">
    <location>
        <position position="1"/>
    </location>
</feature>
<keyword evidence="1" id="KW-0812">Transmembrane</keyword>
<reference evidence="2 3" key="1">
    <citation type="submission" date="2019-10" db="EMBL/GenBank/DDBJ databases">
        <title>Assembly and Annotation for the nematode Trichostrongylus colubriformis.</title>
        <authorList>
            <person name="Martin J."/>
        </authorList>
    </citation>
    <scope>NUCLEOTIDE SEQUENCE [LARGE SCALE GENOMIC DNA]</scope>
    <source>
        <strain evidence="2">G859</strain>
        <tissue evidence="2">Whole worm</tissue>
    </source>
</reference>
<keyword evidence="1" id="KW-1133">Transmembrane helix</keyword>
<dbReference type="EMBL" id="WIXE01000588">
    <property type="protein sequence ID" value="KAK5986455.1"/>
    <property type="molecule type" value="Genomic_DNA"/>
</dbReference>
<protein>
    <submittedName>
        <fullName evidence="2">Uncharacterized protein</fullName>
    </submittedName>
</protein>